<sequence>MRGTDIVLQCLGDHLAADKGEQPKCNPVIDADDIRRKLFSQNPSYKGHHCLKKTKKQGDREAVFPDPAFFRFQSFAERCRKGIHREADGDQQQF</sequence>
<comment type="caution">
    <text evidence="1">The sequence shown here is derived from an EMBL/GenBank/DDBJ whole genome shotgun (WGS) entry which is preliminary data.</text>
</comment>
<organism evidence="1">
    <name type="scientific">bioreactor metagenome</name>
    <dbReference type="NCBI Taxonomy" id="1076179"/>
    <lineage>
        <taxon>unclassified sequences</taxon>
        <taxon>metagenomes</taxon>
        <taxon>ecological metagenomes</taxon>
    </lineage>
</organism>
<name>A0A645C3B1_9ZZZZ</name>
<accession>A0A645C3B1</accession>
<evidence type="ECO:0000313" key="1">
    <source>
        <dbReference type="EMBL" id="MPM72260.1"/>
    </source>
</evidence>
<dbReference type="AlphaFoldDB" id="A0A645C3B1"/>
<proteinExistence type="predicted"/>
<gene>
    <name evidence="1" type="ORF">SDC9_119233</name>
</gene>
<dbReference type="EMBL" id="VSSQ01024636">
    <property type="protein sequence ID" value="MPM72260.1"/>
    <property type="molecule type" value="Genomic_DNA"/>
</dbReference>
<protein>
    <submittedName>
        <fullName evidence="1">Uncharacterized protein</fullName>
    </submittedName>
</protein>
<reference evidence="1" key="1">
    <citation type="submission" date="2019-08" db="EMBL/GenBank/DDBJ databases">
        <authorList>
            <person name="Kucharzyk K."/>
            <person name="Murdoch R.W."/>
            <person name="Higgins S."/>
            <person name="Loffler F."/>
        </authorList>
    </citation>
    <scope>NUCLEOTIDE SEQUENCE</scope>
</reference>